<dbReference type="OrthoDB" id="8421503at2"/>
<gene>
    <name evidence="15" type="primary">dnaN</name>
    <name evidence="15" type="ORF">F6X53_22615</name>
</gene>
<keyword evidence="8" id="KW-0239">DNA-directed DNA polymerase</keyword>
<dbReference type="SUPFAM" id="SSF55979">
    <property type="entry name" value="DNA clamp"/>
    <property type="match status" value="3"/>
</dbReference>
<feature type="domain" description="DNA polymerase III beta sliding clamp N-terminal" evidence="12">
    <location>
        <begin position="17"/>
        <end position="127"/>
    </location>
</feature>
<evidence type="ECO:0000256" key="7">
    <source>
        <dbReference type="ARBA" id="ARBA00022705"/>
    </source>
</evidence>
<dbReference type="Pfam" id="PF02767">
    <property type="entry name" value="DNA_pol3_beta_2"/>
    <property type="match status" value="1"/>
</dbReference>
<keyword evidence="4" id="KW-0963">Cytoplasm</keyword>
<evidence type="ECO:0000313" key="15">
    <source>
        <dbReference type="EMBL" id="KAB1076687.1"/>
    </source>
</evidence>
<dbReference type="InterPro" id="IPR022637">
    <property type="entry name" value="DNA_polIII_beta_cen"/>
</dbReference>
<dbReference type="Gene3D" id="3.70.10.10">
    <property type="match status" value="1"/>
</dbReference>
<dbReference type="PANTHER" id="PTHR30478">
    <property type="entry name" value="DNA POLYMERASE III SUBUNIT BETA"/>
    <property type="match status" value="1"/>
</dbReference>
<feature type="domain" description="DNA polymerase III beta sliding clamp central" evidence="13">
    <location>
        <begin position="140"/>
        <end position="257"/>
    </location>
</feature>
<evidence type="ECO:0000256" key="1">
    <source>
        <dbReference type="ARBA" id="ARBA00004496"/>
    </source>
</evidence>
<evidence type="ECO:0000256" key="10">
    <source>
        <dbReference type="ARBA" id="ARBA00030988"/>
    </source>
</evidence>
<evidence type="ECO:0000256" key="5">
    <source>
        <dbReference type="ARBA" id="ARBA00022679"/>
    </source>
</evidence>
<evidence type="ECO:0000256" key="6">
    <source>
        <dbReference type="ARBA" id="ARBA00022695"/>
    </source>
</evidence>
<dbReference type="PANTHER" id="PTHR30478:SF0">
    <property type="entry name" value="BETA SLIDING CLAMP"/>
    <property type="match status" value="1"/>
</dbReference>
<dbReference type="RefSeq" id="WP_151002613.1">
    <property type="nucleotide sequence ID" value="NZ_BPQY01000240.1"/>
</dbReference>
<dbReference type="AlphaFoldDB" id="A0A6L3ST08"/>
<dbReference type="CDD" id="cd00140">
    <property type="entry name" value="beta_clamp"/>
    <property type="match status" value="1"/>
</dbReference>
<dbReference type="Gene3D" id="3.10.150.10">
    <property type="entry name" value="DNA Polymerase III, subunit A, domain 2"/>
    <property type="match status" value="1"/>
</dbReference>
<keyword evidence="16" id="KW-1185">Reference proteome</keyword>
<dbReference type="GO" id="GO:0009360">
    <property type="term" value="C:DNA polymerase III complex"/>
    <property type="evidence" value="ECO:0007669"/>
    <property type="project" value="InterPro"/>
</dbReference>
<dbReference type="SMART" id="SM00480">
    <property type="entry name" value="POL3Bc"/>
    <property type="match status" value="1"/>
</dbReference>
<dbReference type="GO" id="GO:0008408">
    <property type="term" value="F:3'-5' exonuclease activity"/>
    <property type="evidence" value="ECO:0007669"/>
    <property type="project" value="InterPro"/>
</dbReference>
<evidence type="ECO:0000313" key="16">
    <source>
        <dbReference type="Proteomes" id="UP000474159"/>
    </source>
</evidence>
<organism evidence="15 16">
    <name type="scientific">Methylobacterium soli</name>
    <dbReference type="NCBI Taxonomy" id="553447"/>
    <lineage>
        <taxon>Bacteria</taxon>
        <taxon>Pseudomonadati</taxon>
        <taxon>Pseudomonadota</taxon>
        <taxon>Alphaproteobacteria</taxon>
        <taxon>Hyphomicrobiales</taxon>
        <taxon>Methylobacteriaceae</taxon>
        <taxon>Methylobacterium</taxon>
    </lineage>
</organism>
<reference evidence="15 16" key="1">
    <citation type="submission" date="2019-09" db="EMBL/GenBank/DDBJ databases">
        <title>YIM 48816 draft genome.</title>
        <authorList>
            <person name="Jiang L."/>
        </authorList>
    </citation>
    <scope>NUCLEOTIDE SEQUENCE [LARGE SCALE GENOMIC DNA]</scope>
    <source>
        <strain evidence="15 16">YIM 48816</strain>
    </source>
</reference>
<evidence type="ECO:0000256" key="3">
    <source>
        <dbReference type="ARBA" id="ARBA00021035"/>
    </source>
</evidence>
<comment type="subcellular location">
    <subcellularLocation>
        <location evidence="1">Cytoplasm</location>
    </subcellularLocation>
</comment>
<sequence length="384" mass="41098">MTAKKTDSVLFRAEATTADLLRAVTRVAAVTERRNTIPILGCVELAMGFGTIAVRGTDLDIEVRTEIEGTGESAVCLPACRLRDLLRAVSHVERVSFEADENGAVTMTAGEVTATMNSLPAIDFPNMTMGNKAWGASLAEGVLQFLIGGVSHAISREETRYYLNGICLEVKDGILIAVATDGHRLAKRETGLPAKTADQGNVIFPRKAAALAVQYAGKGEATITAHKGVAGDRVGFVEVIADGVRLRAKTIDGTFPDWRRVVPVASNTVIAIETKVLRRALKLSASSGYGMVRPTKFAFEADGVRVSSKDPDFGEARAKLGCEVSAKFDEFGLNGRYLDELAASMERIGSKTMRMHFTSPGAPLRIVPDEAIAGTLNVLMPMRV</sequence>
<protein>
    <recommendedName>
        <fullName evidence="3">Beta sliding clamp</fullName>
    </recommendedName>
    <alternativeName>
        <fullName evidence="11">Beta-clamp processivity factor</fullName>
    </alternativeName>
    <alternativeName>
        <fullName evidence="10">DNA polymerase III beta sliding clamp subunit</fullName>
    </alternativeName>
</protein>
<accession>A0A6L3ST08</accession>
<dbReference type="InterPro" id="IPR022634">
    <property type="entry name" value="DNA_polIII_beta_N"/>
</dbReference>
<dbReference type="GO" id="GO:0006271">
    <property type="term" value="P:DNA strand elongation involved in DNA replication"/>
    <property type="evidence" value="ECO:0007669"/>
    <property type="project" value="TreeGrafter"/>
</dbReference>
<dbReference type="Proteomes" id="UP000474159">
    <property type="component" value="Unassembled WGS sequence"/>
</dbReference>
<evidence type="ECO:0000259" key="12">
    <source>
        <dbReference type="Pfam" id="PF00712"/>
    </source>
</evidence>
<evidence type="ECO:0000256" key="11">
    <source>
        <dbReference type="ARBA" id="ARBA00033276"/>
    </source>
</evidence>
<keyword evidence="9" id="KW-0238">DNA-binding</keyword>
<dbReference type="InterPro" id="IPR046938">
    <property type="entry name" value="DNA_clamp_sf"/>
</dbReference>
<evidence type="ECO:0000259" key="13">
    <source>
        <dbReference type="Pfam" id="PF02767"/>
    </source>
</evidence>
<name>A0A6L3ST08_9HYPH</name>
<dbReference type="GO" id="GO:0005737">
    <property type="term" value="C:cytoplasm"/>
    <property type="evidence" value="ECO:0007669"/>
    <property type="project" value="UniProtKB-SubCell"/>
</dbReference>
<dbReference type="InterPro" id="IPR022635">
    <property type="entry name" value="DNA_polIII_beta_C"/>
</dbReference>
<keyword evidence="7" id="KW-0235">DNA replication</keyword>
<dbReference type="NCBIfam" id="TIGR00663">
    <property type="entry name" value="dnan"/>
    <property type="match status" value="1"/>
</dbReference>
<dbReference type="Pfam" id="PF00712">
    <property type="entry name" value="DNA_pol3_beta"/>
    <property type="match status" value="1"/>
</dbReference>
<dbReference type="Pfam" id="PF02768">
    <property type="entry name" value="DNA_pol3_beta_3"/>
    <property type="match status" value="1"/>
</dbReference>
<dbReference type="GO" id="GO:0003887">
    <property type="term" value="F:DNA-directed DNA polymerase activity"/>
    <property type="evidence" value="ECO:0007669"/>
    <property type="project" value="UniProtKB-KW"/>
</dbReference>
<evidence type="ECO:0000256" key="4">
    <source>
        <dbReference type="ARBA" id="ARBA00022490"/>
    </source>
</evidence>
<evidence type="ECO:0000256" key="2">
    <source>
        <dbReference type="ARBA" id="ARBA00010752"/>
    </source>
</evidence>
<evidence type="ECO:0000256" key="8">
    <source>
        <dbReference type="ARBA" id="ARBA00022932"/>
    </source>
</evidence>
<feature type="domain" description="DNA polymerase III beta sliding clamp C-terminal" evidence="14">
    <location>
        <begin position="259"/>
        <end position="383"/>
    </location>
</feature>
<dbReference type="GO" id="GO:0003677">
    <property type="term" value="F:DNA binding"/>
    <property type="evidence" value="ECO:0007669"/>
    <property type="project" value="UniProtKB-KW"/>
</dbReference>
<evidence type="ECO:0000259" key="14">
    <source>
        <dbReference type="Pfam" id="PF02768"/>
    </source>
</evidence>
<proteinExistence type="inferred from homology"/>
<keyword evidence="6 15" id="KW-0548">Nucleotidyltransferase</keyword>
<comment type="caution">
    <text evidence="15">The sequence shown here is derived from an EMBL/GenBank/DDBJ whole genome shotgun (WGS) entry which is preliminary data.</text>
</comment>
<comment type="similarity">
    <text evidence="2">Belongs to the beta sliding clamp family.</text>
</comment>
<keyword evidence="5 15" id="KW-0808">Transferase</keyword>
<dbReference type="EMBL" id="VZZK01000028">
    <property type="protein sequence ID" value="KAB1076687.1"/>
    <property type="molecule type" value="Genomic_DNA"/>
</dbReference>
<dbReference type="InterPro" id="IPR001001">
    <property type="entry name" value="DNA_polIII_beta"/>
</dbReference>
<evidence type="ECO:0000256" key="9">
    <source>
        <dbReference type="ARBA" id="ARBA00023125"/>
    </source>
</evidence>